<evidence type="ECO:0000256" key="3">
    <source>
        <dbReference type="SAM" id="SignalP"/>
    </source>
</evidence>
<feature type="transmembrane region" description="Helical" evidence="2">
    <location>
        <begin position="420"/>
        <end position="440"/>
    </location>
</feature>
<proteinExistence type="predicted"/>
<comment type="caution">
    <text evidence="4">The sequence shown here is derived from an EMBL/GenBank/DDBJ whole genome shotgun (WGS) entry which is preliminary data.</text>
</comment>
<dbReference type="Pfam" id="PF13584">
    <property type="entry name" value="BatD"/>
    <property type="match status" value="1"/>
</dbReference>
<protein>
    <submittedName>
        <fullName evidence="4">Membrane protein</fullName>
    </submittedName>
</protein>
<keyword evidence="3" id="KW-0732">Signal</keyword>
<evidence type="ECO:0000256" key="1">
    <source>
        <dbReference type="SAM" id="MobiDB-lite"/>
    </source>
</evidence>
<keyword evidence="5" id="KW-1185">Reference proteome</keyword>
<keyword evidence="2" id="KW-0472">Membrane</keyword>
<gene>
    <name evidence="4" type="ORF">ABB22_06330</name>
</gene>
<dbReference type="InterPro" id="IPR025738">
    <property type="entry name" value="BatD"/>
</dbReference>
<accession>A0ABR5NLP1</accession>
<keyword evidence="2" id="KW-0812">Transmembrane</keyword>
<dbReference type="PANTHER" id="PTHR40940">
    <property type="entry name" value="PROTEIN BATD-RELATED"/>
    <property type="match status" value="1"/>
</dbReference>
<evidence type="ECO:0000313" key="4">
    <source>
        <dbReference type="EMBL" id="KRG58795.1"/>
    </source>
</evidence>
<feature type="signal peptide" evidence="3">
    <location>
        <begin position="1"/>
        <end position="19"/>
    </location>
</feature>
<reference evidence="4 5" key="1">
    <citation type="submission" date="2015-05" db="EMBL/GenBank/DDBJ databases">
        <title>Genome sequencing and analysis of members of genus Stenotrophomonas.</title>
        <authorList>
            <person name="Patil P.P."/>
            <person name="Midha S."/>
            <person name="Patil P.B."/>
        </authorList>
    </citation>
    <scope>NUCLEOTIDE SEQUENCE [LARGE SCALE GENOMIC DNA]</scope>
    <source>
        <strain evidence="4 5">DSM 12575</strain>
    </source>
</reference>
<sequence>MKRRSVLMMVWLFALLASAAGVQAQTRAWLDRDHIGEGGVVTLNIETDQAGAAPDYTPLQADFALGGRTSGRQTRMVNGSVSNTALFGVVLSPRRSGVLDVPPLRVGATQTQPLRLTVEAAPVASRAGDAAAFVETEVDDPQPYVQQSVGVVVRLYFATQLASGELDLATPASASLQRVGQDRSSSREVGGRRYNVVERRFLLIPERSGPLRLEGARFSGRGAGGFFDDVFGRGNGALSARAPDQTLQVRAVPDAAPQPWLPLKDLRLRYTAAPQSARVGEAATLEVEATAVGATRAQFPDLPVPALGDAAQVFAEPVQYDETFDGNGPQLKLTRRYSIVPQQSGTLVVPGIRLRWWDVRAAEARTVALPDLSLPVAPGTAAAMPPPVVPDTALVPAPAPQSGDGAIALQGGRSLPKMPWPLLAAGFALLWLATLVWALARRRAAPRRDLPAGNDAGRPATGTATHSLADLKRALDTGDLDDVEQALRGMARPPVADLDALAARLGNAAQREALDALRRARWADGNGTAARTALRAAFSGGPSWRTDEEAPPGPLPPLYPGRRSS</sequence>
<feature type="chain" id="PRO_5047287255" evidence="3">
    <location>
        <begin position="20"/>
        <end position="565"/>
    </location>
</feature>
<organism evidence="4 5">
    <name type="scientific">Stenotrophomonas nitritireducens</name>
    <dbReference type="NCBI Taxonomy" id="83617"/>
    <lineage>
        <taxon>Bacteria</taxon>
        <taxon>Pseudomonadati</taxon>
        <taxon>Pseudomonadota</taxon>
        <taxon>Gammaproteobacteria</taxon>
        <taxon>Lysobacterales</taxon>
        <taxon>Lysobacteraceae</taxon>
        <taxon>Stenotrophomonas</taxon>
    </lineage>
</organism>
<feature type="region of interest" description="Disordered" evidence="1">
    <location>
        <begin position="537"/>
        <end position="565"/>
    </location>
</feature>
<dbReference type="Proteomes" id="UP000050902">
    <property type="component" value="Unassembled WGS sequence"/>
</dbReference>
<evidence type="ECO:0000313" key="5">
    <source>
        <dbReference type="Proteomes" id="UP000050902"/>
    </source>
</evidence>
<name>A0ABR5NLP1_9GAMM</name>
<dbReference type="EMBL" id="LDJG01000007">
    <property type="protein sequence ID" value="KRG58795.1"/>
    <property type="molecule type" value="Genomic_DNA"/>
</dbReference>
<dbReference type="PANTHER" id="PTHR40940:SF1">
    <property type="entry name" value="PROTEIN BATD"/>
    <property type="match status" value="1"/>
</dbReference>
<evidence type="ECO:0000256" key="2">
    <source>
        <dbReference type="SAM" id="Phobius"/>
    </source>
</evidence>
<keyword evidence="2" id="KW-1133">Transmembrane helix</keyword>